<accession>A0A081LCA4</accession>
<keyword evidence="3" id="KW-1185">Reference proteome</keyword>
<evidence type="ECO:0000313" key="3">
    <source>
        <dbReference type="Proteomes" id="UP000028091"/>
    </source>
</evidence>
<reference evidence="2 3" key="1">
    <citation type="submission" date="2012-09" db="EMBL/GenBank/DDBJ databases">
        <title>Genome Sequence of Bacillus sp. DW5-4.</title>
        <authorList>
            <person name="Lai Q."/>
            <person name="Liu Y."/>
            <person name="Shao Z."/>
        </authorList>
    </citation>
    <scope>NUCLEOTIDE SEQUENCE [LARGE SCALE GENOMIC DNA]</scope>
    <source>
        <strain evidence="2 3">DW5-4</strain>
    </source>
</reference>
<name>A0A081LCA4_9BACI</name>
<keyword evidence="1" id="KW-0472">Membrane</keyword>
<feature type="transmembrane region" description="Helical" evidence="1">
    <location>
        <begin position="56"/>
        <end position="77"/>
    </location>
</feature>
<dbReference type="Proteomes" id="UP000028091">
    <property type="component" value="Unassembled WGS sequence"/>
</dbReference>
<evidence type="ECO:0000313" key="2">
    <source>
        <dbReference type="EMBL" id="KEP26880.1"/>
    </source>
</evidence>
<comment type="caution">
    <text evidence="2">The sequence shown here is derived from an EMBL/GenBank/DDBJ whole genome shotgun (WGS) entry which is preliminary data.</text>
</comment>
<sequence>MENDRVIISREMFIEKHLIIIIILDRMIKEKKEPASSFISEKKYYFVSNVSQSVSALRVTSAIVLLPILIVEAVQLFSAQKRQEFTSQSTFCAMGIHLRDSY</sequence>
<gene>
    <name evidence="2" type="ORF">BA70_16800</name>
</gene>
<keyword evidence="1" id="KW-1133">Transmembrane helix</keyword>
<dbReference type="EMBL" id="JOTP01000006">
    <property type="protein sequence ID" value="KEP26880.1"/>
    <property type="molecule type" value="Genomic_DNA"/>
</dbReference>
<organism evidence="2 3">
    <name type="scientific">Bacillus zhangzhouensis</name>
    <dbReference type="NCBI Taxonomy" id="1178540"/>
    <lineage>
        <taxon>Bacteria</taxon>
        <taxon>Bacillati</taxon>
        <taxon>Bacillota</taxon>
        <taxon>Bacilli</taxon>
        <taxon>Bacillales</taxon>
        <taxon>Bacillaceae</taxon>
        <taxon>Bacillus</taxon>
    </lineage>
</organism>
<protein>
    <submittedName>
        <fullName evidence="2">Uncharacterized protein</fullName>
    </submittedName>
</protein>
<evidence type="ECO:0000256" key="1">
    <source>
        <dbReference type="SAM" id="Phobius"/>
    </source>
</evidence>
<keyword evidence="1" id="KW-0812">Transmembrane</keyword>
<proteinExistence type="predicted"/>
<dbReference type="AlphaFoldDB" id="A0A081LCA4"/>